<dbReference type="EMBL" id="BAABCN010000006">
    <property type="protein sequence ID" value="GAA3879858.1"/>
    <property type="molecule type" value="Genomic_DNA"/>
</dbReference>
<feature type="domain" description="HTH deoR-type" evidence="4">
    <location>
        <begin position="4"/>
        <end position="59"/>
    </location>
</feature>
<dbReference type="InterPro" id="IPR036388">
    <property type="entry name" value="WH-like_DNA-bd_sf"/>
</dbReference>
<comment type="caution">
    <text evidence="5">The sequence shown here is derived from an EMBL/GenBank/DDBJ whole genome shotgun (WGS) entry which is preliminary data.</text>
</comment>
<keyword evidence="2" id="KW-0238">DNA-binding</keyword>
<dbReference type="InterPro" id="IPR026881">
    <property type="entry name" value="WYL_dom"/>
</dbReference>
<keyword evidence="3" id="KW-0804">Transcription</keyword>
<dbReference type="InterPro" id="IPR036390">
    <property type="entry name" value="WH_DNA-bd_sf"/>
</dbReference>
<accession>A0ABP7KJD6</accession>
<dbReference type="InterPro" id="IPR001034">
    <property type="entry name" value="DeoR_HTH"/>
</dbReference>
<dbReference type="PROSITE" id="PS51000">
    <property type="entry name" value="HTH_DEOR_2"/>
    <property type="match status" value="1"/>
</dbReference>
<keyword evidence="1" id="KW-0805">Transcription regulation</keyword>
<dbReference type="PANTHER" id="PTHR34580">
    <property type="match status" value="1"/>
</dbReference>
<name>A0ABP7KJD6_9MICO</name>
<evidence type="ECO:0000256" key="2">
    <source>
        <dbReference type="ARBA" id="ARBA00023125"/>
    </source>
</evidence>
<reference evidence="6" key="1">
    <citation type="journal article" date="2019" name="Int. J. Syst. Evol. Microbiol.">
        <title>The Global Catalogue of Microorganisms (GCM) 10K type strain sequencing project: providing services to taxonomists for standard genome sequencing and annotation.</title>
        <authorList>
            <consortium name="The Broad Institute Genomics Platform"/>
            <consortium name="The Broad Institute Genome Sequencing Center for Infectious Disease"/>
            <person name="Wu L."/>
            <person name="Ma J."/>
        </authorList>
    </citation>
    <scope>NUCLEOTIDE SEQUENCE [LARGE SCALE GENOMIC DNA]</scope>
    <source>
        <strain evidence="6">JCM 17021</strain>
    </source>
</reference>
<dbReference type="Proteomes" id="UP001501803">
    <property type="component" value="Unassembled WGS sequence"/>
</dbReference>
<dbReference type="InterPro" id="IPR018356">
    <property type="entry name" value="Tscrpt_reg_HTH_DeoR_CS"/>
</dbReference>
<dbReference type="InterPro" id="IPR051534">
    <property type="entry name" value="CBASS_pafABC_assoc_protein"/>
</dbReference>
<organism evidence="5 6">
    <name type="scientific">Leifsonia kafniensis</name>
    <dbReference type="NCBI Taxonomy" id="475957"/>
    <lineage>
        <taxon>Bacteria</taxon>
        <taxon>Bacillati</taxon>
        <taxon>Actinomycetota</taxon>
        <taxon>Actinomycetes</taxon>
        <taxon>Micrococcales</taxon>
        <taxon>Microbacteriaceae</taxon>
        <taxon>Leifsonia</taxon>
    </lineage>
</organism>
<dbReference type="Pfam" id="PF08279">
    <property type="entry name" value="HTH_11"/>
    <property type="match status" value="1"/>
</dbReference>
<dbReference type="RefSeq" id="WP_345066438.1">
    <property type="nucleotide sequence ID" value="NZ_BAABCN010000006.1"/>
</dbReference>
<dbReference type="PROSITE" id="PS52050">
    <property type="entry name" value="WYL"/>
    <property type="match status" value="1"/>
</dbReference>
<evidence type="ECO:0000259" key="4">
    <source>
        <dbReference type="PROSITE" id="PS51000"/>
    </source>
</evidence>
<evidence type="ECO:0000256" key="1">
    <source>
        <dbReference type="ARBA" id="ARBA00023015"/>
    </source>
</evidence>
<dbReference type="SMART" id="SM00420">
    <property type="entry name" value="HTH_DEOR"/>
    <property type="match status" value="1"/>
</dbReference>
<dbReference type="PANTHER" id="PTHR34580:SF3">
    <property type="entry name" value="PROTEIN PAFB"/>
    <property type="match status" value="1"/>
</dbReference>
<dbReference type="Pfam" id="PF13280">
    <property type="entry name" value="WYL"/>
    <property type="match status" value="1"/>
</dbReference>
<gene>
    <name evidence="5" type="ORF">GCM10022381_22640</name>
</gene>
<dbReference type="SUPFAM" id="SSF46785">
    <property type="entry name" value="Winged helix' DNA-binding domain"/>
    <property type="match status" value="1"/>
</dbReference>
<sequence length="327" mass="35855">MSDTTSRTLDLLSLLQSHRHWACSELAERLGVTDRTVRRDIDRLRELGYQIDAARGAAGGYRLGAGTGMPPLLLTDDEGVAIVIGLRSQATAALRGSEHTTLSALAKLEQVLPPALRRRIEALQTHATLPPAHGPVVDADLLAQLALSCRDSERVRFSYTDAKGAESVRSTEPHMLVPLGRRWYLLAWDRDRAGWRTFRIDRISTLLQTRVLFPARALSSDDAVALVAAAVRWRDSSYRLTITLRMPLAEAQAQLGWWARDAVAQGPEHTVWPLVGDTIGSLGSALSWIPTEVEYTLAASPEVIDAIRLQSRRLAAALPAPSDDPAR</sequence>
<protein>
    <recommendedName>
        <fullName evidence="4">HTH deoR-type domain-containing protein</fullName>
    </recommendedName>
</protein>
<evidence type="ECO:0000313" key="6">
    <source>
        <dbReference type="Proteomes" id="UP001501803"/>
    </source>
</evidence>
<evidence type="ECO:0000256" key="3">
    <source>
        <dbReference type="ARBA" id="ARBA00023163"/>
    </source>
</evidence>
<evidence type="ECO:0000313" key="5">
    <source>
        <dbReference type="EMBL" id="GAA3879858.1"/>
    </source>
</evidence>
<keyword evidence="6" id="KW-1185">Reference proteome</keyword>
<dbReference type="PROSITE" id="PS00894">
    <property type="entry name" value="HTH_DEOR_1"/>
    <property type="match status" value="1"/>
</dbReference>
<dbReference type="InterPro" id="IPR013196">
    <property type="entry name" value="HTH_11"/>
</dbReference>
<proteinExistence type="predicted"/>
<dbReference type="Gene3D" id="1.10.10.10">
    <property type="entry name" value="Winged helix-like DNA-binding domain superfamily/Winged helix DNA-binding domain"/>
    <property type="match status" value="1"/>
</dbReference>